<dbReference type="GO" id="GO:0090575">
    <property type="term" value="C:RNA polymerase II transcription regulator complex"/>
    <property type="evidence" value="ECO:0007669"/>
    <property type="project" value="TreeGrafter"/>
</dbReference>
<feature type="compositionally biased region" description="Polar residues" evidence="4">
    <location>
        <begin position="38"/>
        <end position="50"/>
    </location>
</feature>
<dbReference type="GO" id="GO:0045944">
    <property type="term" value="P:positive regulation of transcription by RNA polymerase II"/>
    <property type="evidence" value="ECO:0007669"/>
    <property type="project" value="TreeGrafter"/>
</dbReference>
<dbReference type="EMBL" id="KV921981">
    <property type="protein sequence ID" value="ORE04100.1"/>
    <property type="molecule type" value="Genomic_DNA"/>
</dbReference>
<evidence type="ECO:0000259" key="5">
    <source>
        <dbReference type="PROSITE" id="PS50888"/>
    </source>
</evidence>
<dbReference type="GO" id="GO:0003677">
    <property type="term" value="F:DNA binding"/>
    <property type="evidence" value="ECO:0007669"/>
    <property type="project" value="UniProtKB-KW"/>
</dbReference>
<sequence length="221" mass="25515">MYDHNKSVFEPKERRPSIVESRTLYPLSPFRHHPYHIDSNSPSPSTSRRGSLTDPHLHTSFHRPSNLSFHTSPPTSPSSSRRSSVATPPDGASLPSWRRESLPSISHLTSSAIVPDMVLDDRRHSIATATIKRRGSEQTPYSRSPELRMSHKLAERKRRKEMRDLFDDLRDLLPFEKGLKTSKWEIMNKALEHIKTLHEKELQMEKEKAELLNELNALKKQ</sequence>
<dbReference type="OrthoDB" id="8964853at2759"/>
<evidence type="ECO:0000313" key="6">
    <source>
        <dbReference type="EMBL" id="ORE04100.1"/>
    </source>
</evidence>
<dbReference type="GO" id="GO:0003700">
    <property type="term" value="F:DNA-binding transcription factor activity"/>
    <property type="evidence" value="ECO:0007669"/>
    <property type="project" value="TreeGrafter"/>
</dbReference>
<dbReference type="InterPro" id="IPR036638">
    <property type="entry name" value="HLH_DNA-bd_sf"/>
</dbReference>
<feature type="compositionally biased region" description="Low complexity" evidence="4">
    <location>
        <begin position="71"/>
        <end position="84"/>
    </location>
</feature>
<proteinExistence type="predicted"/>
<dbReference type="VEuPathDB" id="FungiDB:BCV72DRAFT_211992"/>
<dbReference type="GO" id="GO:0046983">
    <property type="term" value="F:protein dimerization activity"/>
    <property type="evidence" value="ECO:0007669"/>
    <property type="project" value="InterPro"/>
</dbReference>
<evidence type="ECO:0000256" key="4">
    <source>
        <dbReference type="SAM" id="MobiDB-lite"/>
    </source>
</evidence>
<dbReference type="Gene3D" id="4.10.280.10">
    <property type="entry name" value="Helix-loop-helix DNA-binding domain"/>
    <property type="match status" value="1"/>
</dbReference>
<dbReference type="PROSITE" id="PS50888">
    <property type="entry name" value="BHLH"/>
    <property type="match status" value="1"/>
</dbReference>
<dbReference type="PANTHER" id="PTHR10328">
    <property type="entry name" value="PROTEIN MAX MYC-ASSOCIATED FACTOR X"/>
    <property type="match status" value="1"/>
</dbReference>
<reference evidence="6" key="1">
    <citation type="journal article" date="2016" name="Proc. Natl. Acad. Sci. U.S.A.">
        <title>Lipid metabolic changes in an early divergent fungus govern the establishment of a mutualistic symbiosis with endobacteria.</title>
        <authorList>
            <person name="Lastovetsky O.A."/>
            <person name="Gaspar M.L."/>
            <person name="Mondo S.J."/>
            <person name="LaButti K.M."/>
            <person name="Sandor L."/>
            <person name="Grigoriev I.V."/>
            <person name="Henry S.A."/>
            <person name="Pawlowska T.E."/>
        </authorList>
    </citation>
    <scope>NUCLEOTIDE SEQUENCE [LARGE SCALE GENOMIC DNA]</scope>
    <source>
        <strain evidence="6">ATCC 52814</strain>
    </source>
</reference>
<accession>A0A1X0QWG1</accession>
<feature type="domain" description="BHLH" evidence="5">
    <location>
        <begin position="146"/>
        <end position="197"/>
    </location>
</feature>
<dbReference type="AlphaFoldDB" id="A0A1X0QWG1"/>
<dbReference type="InterPro" id="IPR011598">
    <property type="entry name" value="bHLH_dom"/>
</dbReference>
<evidence type="ECO:0000256" key="3">
    <source>
        <dbReference type="SAM" id="Coils"/>
    </source>
</evidence>
<gene>
    <name evidence="6" type="ORF">BCV72DRAFT_211992</name>
</gene>
<name>A0A1X0QWG1_RHIZD</name>
<dbReference type="Proteomes" id="UP000242414">
    <property type="component" value="Unassembled WGS sequence"/>
</dbReference>
<feature type="coiled-coil region" evidence="3">
    <location>
        <begin position="194"/>
        <end position="221"/>
    </location>
</feature>
<dbReference type="SUPFAM" id="SSF47459">
    <property type="entry name" value="HLH, helix-loop-helix DNA-binding domain"/>
    <property type="match status" value="1"/>
</dbReference>
<keyword evidence="2" id="KW-0539">Nucleus</keyword>
<evidence type="ECO:0000256" key="2">
    <source>
        <dbReference type="ARBA" id="ARBA00023242"/>
    </source>
</evidence>
<dbReference type="PANTHER" id="PTHR10328:SF15">
    <property type="entry name" value="BHLH TRANSCRIPTION FACTOR"/>
    <property type="match status" value="1"/>
</dbReference>
<organism evidence="6">
    <name type="scientific">Rhizopus microsporus var. microsporus</name>
    <dbReference type="NCBI Taxonomy" id="86635"/>
    <lineage>
        <taxon>Eukaryota</taxon>
        <taxon>Fungi</taxon>
        <taxon>Fungi incertae sedis</taxon>
        <taxon>Mucoromycota</taxon>
        <taxon>Mucoromycotina</taxon>
        <taxon>Mucoromycetes</taxon>
        <taxon>Mucorales</taxon>
        <taxon>Mucorineae</taxon>
        <taxon>Rhizopodaceae</taxon>
        <taxon>Rhizopus</taxon>
    </lineage>
</organism>
<evidence type="ECO:0000256" key="1">
    <source>
        <dbReference type="ARBA" id="ARBA00023125"/>
    </source>
</evidence>
<feature type="region of interest" description="Disordered" evidence="4">
    <location>
        <begin position="1"/>
        <end position="20"/>
    </location>
</feature>
<feature type="compositionally biased region" description="Basic and acidic residues" evidence="4">
    <location>
        <begin position="1"/>
        <end position="17"/>
    </location>
</feature>
<dbReference type="SMART" id="SM00353">
    <property type="entry name" value="HLH"/>
    <property type="match status" value="1"/>
</dbReference>
<dbReference type="Pfam" id="PF00010">
    <property type="entry name" value="HLH"/>
    <property type="match status" value="1"/>
</dbReference>
<feature type="region of interest" description="Disordered" evidence="4">
    <location>
        <begin position="29"/>
        <end position="99"/>
    </location>
</feature>
<protein>
    <recommendedName>
        <fullName evidence="5">BHLH domain-containing protein</fullName>
    </recommendedName>
</protein>
<keyword evidence="1" id="KW-0238">DNA-binding</keyword>
<keyword evidence="3" id="KW-0175">Coiled coil</keyword>